<evidence type="ECO:0000313" key="1">
    <source>
        <dbReference type="EMBL" id="MFA1537815.1"/>
    </source>
</evidence>
<keyword evidence="2" id="KW-1185">Reference proteome</keyword>
<dbReference type="EMBL" id="JAXCEI010000001">
    <property type="protein sequence ID" value="MFA1537815.1"/>
    <property type="molecule type" value="Genomic_DNA"/>
</dbReference>
<reference evidence="1 2" key="1">
    <citation type="submission" date="2023-11" db="EMBL/GenBank/DDBJ databases">
        <title>Actinomadura monticuli sp. nov., isolated from volcanic ash.</title>
        <authorList>
            <person name="Lee S.D."/>
            <person name="Yang H."/>
            <person name="Kim I.S."/>
        </authorList>
    </citation>
    <scope>NUCLEOTIDE SEQUENCE [LARGE SCALE GENOMIC DNA]</scope>
    <source>
        <strain evidence="1 2">DLS-62</strain>
    </source>
</reference>
<accession>A0ABV4Q3V9</accession>
<gene>
    <name evidence="1" type="ORF">SM611_02645</name>
</gene>
<proteinExistence type="predicted"/>
<protein>
    <submittedName>
        <fullName evidence="1">Uncharacterized protein</fullName>
    </submittedName>
</protein>
<organism evidence="1 2">
    <name type="scientific">Actinomadura monticuli</name>
    <dbReference type="NCBI Taxonomy" id="3097367"/>
    <lineage>
        <taxon>Bacteria</taxon>
        <taxon>Bacillati</taxon>
        <taxon>Actinomycetota</taxon>
        <taxon>Actinomycetes</taxon>
        <taxon>Streptosporangiales</taxon>
        <taxon>Thermomonosporaceae</taxon>
        <taxon>Actinomadura</taxon>
    </lineage>
</organism>
<dbReference type="RefSeq" id="WP_371947144.1">
    <property type="nucleotide sequence ID" value="NZ_JAXCEI010000001.1"/>
</dbReference>
<comment type="caution">
    <text evidence="1">The sequence shown here is derived from an EMBL/GenBank/DDBJ whole genome shotgun (WGS) entry which is preliminary data.</text>
</comment>
<evidence type="ECO:0000313" key="2">
    <source>
        <dbReference type="Proteomes" id="UP001569963"/>
    </source>
</evidence>
<sequence>MSLLLNPAVHAICIRPVLGRVAAPRTITAVDRRGTVVFNKYVQPNAVSEQAAIAVHGIPTVMPVSVDQRVRS</sequence>
<dbReference type="Proteomes" id="UP001569963">
    <property type="component" value="Unassembled WGS sequence"/>
</dbReference>
<name>A0ABV4Q3V9_9ACTN</name>